<dbReference type="SUPFAM" id="SSF50405">
    <property type="entry name" value="Actin-crosslinking proteins"/>
    <property type="match status" value="1"/>
</dbReference>
<dbReference type="AlphaFoldDB" id="X0BL04"/>
<dbReference type="CDD" id="cd00257">
    <property type="entry name" value="beta-trefoil_FSCN-like"/>
    <property type="match status" value="1"/>
</dbReference>
<gene>
    <name evidence="1" type="ORF">FOQG_12935</name>
</gene>
<keyword evidence="2" id="KW-1185">Reference proteome</keyword>
<dbReference type="Proteomes" id="UP000030663">
    <property type="component" value="Unassembled WGS sequence"/>
</dbReference>
<evidence type="ECO:0008006" key="3">
    <source>
        <dbReference type="Google" id="ProtNLM"/>
    </source>
</evidence>
<accession>X0BL04</accession>
<organism evidence="1 2">
    <name type="scientific">Fusarium oxysporum f. sp. raphani 54005</name>
    <dbReference type="NCBI Taxonomy" id="1089458"/>
    <lineage>
        <taxon>Eukaryota</taxon>
        <taxon>Fungi</taxon>
        <taxon>Dikarya</taxon>
        <taxon>Ascomycota</taxon>
        <taxon>Pezizomycotina</taxon>
        <taxon>Sordariomycetes</taxon>
        <taxon>Hypocreomycetidae</taxon>
        <taxon>Hypocreales</taxon>
        <taxon>Nectriaceae</taxon>
        <taxon>Fusarium</taxon>
        <taxon>Fusarium oxysporum species complex</taxon>
    </lineage>
</organism>
<reference evidence="1 2" key="1">
    <citation type="submission" date="2011-11" db="EMBL/GenBank/DDBJ databases">
        <title>The Genome Sequence of Fusarium oxysporum PHW815.</title>
        <authorList>
            <consortium name="The Broad Institute Genome Sequencing Platform"/>
            <person name="Ma L.-J."/>
            <person name="Gale L.R."/>
            <person name="Schwartz D.C."/>
            <person name="Zhou S."/>
            <person name="Corby-Kistler H."/>
            <person name="Young S.K."/>
            <person name="Zeng Q."/>
            <person name="Gargeya S."/>
            <person name="Fitzgerald M."/>
            <person name="Haas B."/>
            <person name="Abouelleil A."/>
            <person name="Alvarado L."/>
            <person name="Arachchi H.M."/>
            <person name="Berlin A."/>
            <person name="Brown A."/>
            <person name="Chapman S.B."/>
            <person name="Chen Z."/>
            <person name="Dunbar C."/>
            <person name="Freedman E."/>
            <person name="Gearin G."/>
            <person name="Goldberg J."/>
            <person name="Griggs A."/>
            <person name="Gujja S."/>
            <person name="Heiman D."/>
            <person name="Howarth C."/>
            <person name="Larson L."/>
            <person name="Lui A."/>
            <person name="MacDonald P.J.P."/>
            <person name="Montmayeur A."/>
            <person name="Murphy C."/>
            <person name="Neiman D."/>
            <person name="Pearson M."/>
            <person name="Priest M."/>
            <person name="Roberts A."/>
            <person name="Saif S."/>
            <person name="Shea T."/>
            <person name="Shenoy N."/>
            <person name="Sisk P."/>
            <person name="Stolte C."/>
            <person name="Sykes S."/>
            <person name="Wortman J."/>
            <person name="Nusbaum C."/>
            <person name="Birren B."/>
        </authorList>
    </citation>
    <scope>NUCLEOTIDE SEQUENCE [LARGE SCALE GENOMIC DNA]</scope>
    <source>
        <strain evidence="1 2">54005</strain>
    </source>
</reference>
<proteinExistence type="predicted"/>
<dbReference type="InterPro" id="IPR008999">
    <property type="entry name" value="Actin-crosslinking"/>
</dbReference>
<evidence type="ECO:0000313" key="2">
    <source>
        <dbReference type="Proteomes" id="UP000030663"/>
    </source>
</evidence>
<dbReference type="EMBL" id="KI979329">
    <property type="protein sequence ID" value="EXK82820.1"/>
    <property type="molecule type" value="Genomic_DNA"/>
</dbReference>
<dbReference type="HOGENOM" id="CLU_115495_0_0_1"/>
<protein>
    <recommendedName>
        <fullName evidence="3">Fascin domain-containing protein</fullName>
    </recommendedName>
</protein>
<dbReference type="OrthoDB" id="4473401at2759"/>
<evidence type="ECO:0000313" key="1">
    <source>
        <dbReference type="EMBL" id="EXK82820.1"/>
    </source>
</evidence>
<sequence>MERSTRFSGLACHLLFGSYNKVVYPRAIRSDLHGWLELLSAKGVFFLPSKRSEDASIGSGNTYTNELYFISTRPNQNGQPICGSLPENPYGDYKIQATLGKYVASAANGGHLSASGTSANDSGAFSSAYVPNAGTLQLARSNQYVTADQSGASALSASRATASTWERFIIRQKLGESQGIYSIKAASNGKYLRVGDDGAIENDATGFRFVKA</sequence>
<name>X0BL04_FUSOX</name>
<dbReference type="Gene3D" id="2.80.10.50">
    <property type="match status" value="1"/>
</dbReference>